<comment type="caution">
    <text evidence="2">The sequence shown here is derived from an EMBL/GenBank/DDBJ whole genome shotgun (WGS) entry which is preliminary data.</text>
</comment>
<accession>A0ABV0Y479</accession>
<organism evidence="2 3">
    <name type="scientific">Ameca splendens</name>
    <dbReference type="NCBI Taxonomy" id="208324"/>
    <lineage>
        <taxon>Eukaryota</taxon>
        <taxon>Metazoa</taxon>
        <taxon>Chordata</taxon>
        <taxon>Craniata</taxon>
        <taxon>Vertebrata</taxon>
        <taxon>Euteleostomi</taxon>
        <taxon>Actinopterygii</taxon>
        <taxon>Neopterygii</taxon>
        <taxon>Teleostei</taxon>
        <taxon>Neoteleostei</taxon>
        <taxon>Acanthomorphata</taxon>
        <taxon>Ovalentaria</taxon>
        <taxon>Atherinomorphae</taxon>
        <taxon>Cyprinodontiformes</taxon>
        <taxon>Goodeidae</taxon>
        <taxon>Ameca</taxon>
    </lineage>
</organism>
<evidence type="ECO:0000313" key="3">
    <source>
        <dbReference type="Proteomes" id="UP001469553"/>
    </source>
</evidence>
<keyword evidence="1" id="KW-0472">Membrane</keyword>
<reference evidence="2 3" key="1">
    <citation type="submission" date="2021-06" db="EMBL/GenBank/DDBJ databases">
        <authorList>
            <person name="Palmer J.M."/>
        </authorList>
    </citation>
    <scope>NUCLEOTIDE SEQUENCE [LARGE SCALE GENOMIC DNA]</scope>
    <source>
        <strain evidence="2 3">AS_MEX2019</strain>
        <tissue evidence="2">Muscle</tissue>
    </source>
</reference>
<evidence type="ECO:0000256" key="1">
    <source>
        <dbReference type="SAM" id="Phobius"/>
    </source>
</evidence>
<dbReference type="EMBL" id="JAHRIP010020851">
    <property type="protein sequence ID" value="MEQ2288452.1"/>
    <property type="molecule type" value="Genomic_DNA"/>
</dbReference>
<sequence length="122" mass="13923">MKPLHCALHSVVHTIPFFISSFYLLSNYFTLAPSYITSHMSGRLTSYSAAPTMSLYYYIYGAWLKSLLICCSIHLELLEFAVMKDQSGSRISADALWMDAFNKQTVMVFFTDLTHSQNDTQE</sequence>
<dbReference type="Proteomes" id="UP001469553">
    <property type="component" value="Unassembled WGS sequence"/>
</dbReference>
<feature type="non-terminal residue" evidence="2">
    <location>
        <position position="122"/>
    </location>
</feature>
<proteinExistence type="predicted"/>
<protein>
    <submittedName>
        <fullName evidence="2">Uncharacterized protein</fullName>
    </submittedName>
</protein>
<keyword evidence="1" id="KW-0812">Transmembrane</keyword>
<gene>
    <name evidence="2" type="ORF">AMECASPLE_022706</name>
</gene>
<keyword evidence="1" id="KW-1133">Transmembrane helix</keyword>
<keyword evidence="3" id="KW-1185">Reference proteome</keyword>
<feature type="transmembrane region" description="Helical" evidence="1">
    <location>
        <begin position="56"/>
        <end position="78"/>
    </location>
</feature>
<evidence type="ECO:0000313" key="2">
    <source>
        <dbReference type="EMBL" id="MEQ2288452.1"/>
    </source>
</evidence>
<feature type="transmembrane region" description="Helical" evidence="1">
    <location>
        <begin position="12"/>
        <end position="36"/>
    </location>
</feature>
<name>A0ABV0Y479_9TELE</name>